<evidence type="ECO:0000256" key="1">
    <source>
        <dbReference type="ARBA" id="ARBA00001974"/>
    </source>
</evidence>
<dbReference type="EMBL" id="CP000497">
    <property type="protein sequence ID" value="ABN65280.1"/>
    <property type="molecule type" value="Genomic_DNA"/>
</dbReference>
<protein>
    <recommendedName>
        <fullName evidence="8">Sulfhydryl oxidase</fullName>
        <ecNumber evidence="8">1.8.3.2</ecNumber>
    </recommendedName>
</protein>
<reference evidence="11 12" key="1">
    <citation type="journal article" date="2007" name="Nat. Biotechnol.">
        <title>Genome sequence of the lignocellulose-bioconverting and xylose-fermenting yeast Pichia stipitis.</title>
        <authorList>
            <person name="Jeffries T.W."/>
            <person name="Grigoriev I.V."/>
            <person name="Grimwood J."/>
            <person name="Laplaza J.M."/>
            <person name="Aerts A."/>
            <person name="Salamov A."/>
            <person name="Schmutz J."/>
            <person name="Lindquist E."/>
            <person name="Dehal P."/>
            <person name="Shapiro H."/>
            <person name="Jin Y.S."/>
            <person name="Passoth V."/>
            <person name="Richardson P.M."/>
        </authorList>
    </citation>
    <scope>NUCLEOTIDE SEQUENCE [LARGE SCALE GENOMIC DNA]</scope>
    <source>
        <strain evidence="12">ATCC 58785 / CBS 6054 / NBRC 10063 / NRRL Y-11545</strain>
    </source>
</reference>
<dbReference type="Gene3D" id="1.20.120.310">
    <property type="entry name" value="ERV/ALR sulfhydryl oxidase domain"/>
    <property type="match status" value="1"/>
</dbReference>
<dbReference type="InterPro" id="IPR039799">
    <property type="entry name" value="ALR/ERV"/>
</dbReference>
<evidence type="ECO:0000256" key="5">
    <source>
        <dbReference type="ARBA" id="ARBA00023002"/>
    </source>
</evidence>
<dbReference type="PANTHER" id="PTHR12645:SF0">
    <property type="entry name" value="FAD-LINKED SULFHYDRYL OXIDASE ALR"/>
    <property type="match status" value="1"/>
</dbReference>
<comment type="catalytic activity">
    <reaction evidence="8">
        <text>2 R'C(R)SH + O2 = R'C(R)S-S(R)CR' + H2O2</text>
        <dbReference type="Rhea" id="RHEA:17357"/>
        <dbReference type="ChEBI" id="CHEBI:15379"/>
        <dbReference type="ChEBI" id="CHEBI:16240"/>
        <dbReference type="ChEBI" id="CHEBI:16520"/>
        <dbReference type="ChEBI" id="CHEBI:17412"/>
        <dbReference type="EC" id="1.8.3.2"/>
    </reaction>
</comment>
<evidence type="ECO:0000313" key="11">
    <source>
        <dbReference type="EMBL" id="ABN65280.1"/>
    </source>
</evidence>
<dbReference type="GO" id="GO:0005758">
    <property type="term" value="C:mitochondrial intermembrane space"/>
    <property type="evidence" value="ECO:0007669"/>
    <property type="project" value="UniProtKB-SubCell"/>
</dbReference>
<dbReference type="PROSITE" id="PS51324">
    <property type="entry name" value="ERV_ALR"/>
    <property type="match status" value="1"/>
</dbReference>
<accession>A3LQW1</accession>
<dbReference type="PANTHER" id="PTHR12645">
    <property type="entry name" value="ALR/ERV"/>
    <property type="match status" value="1"/>
</dbReference>
<comment type="subcellular location">
    <subcellularLocation>
        <location evidence="2">Mitochondrion intermembrane space</location>
    </subcellularLocation>
</comment>
<evidence type="ECO:0000256" key="3">
    <source>
        <dbReference type="ARBA" id="ARBA00022630"/>
    </source>
</evidence>
<dbReference type="FunFam" id="1.20.120.310:FF:000003">
    <property type="entry name" value="Sulfhydryl oxidase"/>
    <property type="match status" value="1"/>
</dbReference>
<dbReference type="InterPro" id="IPR036774">
    <property type="entry name" value="ERV/ALR_sulphydryl_oxid_sf"/>
</dbReference>
<evidence type="ECO:0000313" key="12">
    <source>
        <dbReference type="Proteomes" id="UP000002258"/>
    </source>
</evidence>
<dbReference type="GeneID" id="4837857"/>
<evidence type="ECO:0000256" key="6">
    <source>
        <dbReference type="ARBA" id="ARBA00023128"/>
    </source>
</evidence>
<dbReference type="STRING" id="322104.A3LQW1"/>
<comment type="cofactor">
    <cofactor evidence="1 8">
        <name>FAD</name>
        <dbReference type="ChEBI" id="CHEBI:57692"/>
    </cofactor>
</comment>
<organism evidence="11 12">
    <name type="scientific">Scheffersomyces stipitis (strain ATCC 58785 / CBS 6054 / NBRC 10063 / NRRL Y-11545)</name>
    <name type="common">Yeast</name>
    <name type="synonym">Pichia stipitis</name>
    <dbReference type="NCBI Taxonomy" id="322104"/>
    <lineage>
        <taxon>Eukaryota</taxon>
        <taxon>Fungi</taxon>
        <taxon>Dikarya</taxon>
        <taxon>Ascomycota</taxon>
        <taxon>Saccharomycotina</taxon>
        <taxon>Pichiomycetes</taxon>
        <taxon>Debaryomycetaceae</taxon>
        <taxon>Scheffersomyces</taxon>
    </lineage>
</organism>
<keyword evidence="12" id="KW-1185">Reference proteome</keyword>
<dbReference type="GO" id="GO:0006879">
    <property type="term" value="P:intracellular iron ion homeostasis"/>
    <property type="evidence" value="ECO:0007669"/>
    <property type="project" value="EnsemblFungi"/>
</dbReference>
<evidence type="ECO:0000256" key="2">
    <source>
        <dbReference type="ARBA" id="ARBA00004569"/>
    </source>
</evidence>
<keyword evidence="4 8" id="KW-0274">FAD</keyword>
<dbReference type="InParanoid" id="A3LQW1"/>
<dbReference type="KEGG" id="pic:PICST_35383"/>
<dbReference type="Proteomes" id="UP000002258">
    <property type="component" value="Chromosome 3"/>
</dbReference>
<dbReference type="GO" id="GO:0034599">
    <property type="term" value="P:cellular response to oxidative stress"/>
    <property type="evidence" value="ECO:0007669"/>
    <property type="project" value="EnsemblFungi"/>
</dbReference>
<name>A3LQW1_PICST</name>
<keyword evidence="5 8" id="KW-0560">Oxidoreductase</keyword>
<dbReference type="Pfam" id="PF04777">
    <property type="entry name" value="Evr1_Alr"/>
    <property type="match status" value="1"/>
</dbReference>
<evidence type="ECO:0000259" key="10">
    <source>
        <dbReference type="PROSITE" id="PS51324"/>
    </source>
</evidence>
<dbReference type="GO" id="GO:0016971">
    <property type="term" value="F:flavin-dependent sulfhydryl oxidase activity"/>
    <property type="evidence" value="ECO:0007669"/>
    <property type="project" value="EnsemblFungi"/>
</dbReference>
<dbReference type="eggNOG" id="KOG3355">
    <property type="taxonomic scope" value="Eukaryota"/>
</dbReference>
<dbReference type="GO" id="GO:0050660">
    <property type="term" value="F:flavin adenine dinucleotide binding"/>
    <property type="evidence" value="ECO:0007669"/>
    <property type="project" value="TreeGrafter"/>
</dbReference>
<dbReference type="AlphaFoldDB" id="A3LQW1"/>
<dbReference type="SUPFAM" id="SSF69000">
    <property type="entry name" value="FAD-dependent thiol oxidase"/>
    <property type="match status" value="1"/>
</dbReference>
<evidence type="ECO:0000256" key="7">
    <source>
        <dbReference type="ARBA" id="ARBA00023157"/>
    </source>
</evidence>
<dbReference type="OrthoDB" id="17199at2759"/>
<dbReference type="OMA" id="PCRTCNT"/>
<gene>
    <name evidence="11" type="ORF">PICST_35383</name>
</gene>
<proteinExistence type="predicted"/>
<dbReference type="RefSeq" id="XP_001383309.1">
    <property type="nucleotide sequence ID" value="XM_001383272.1"/>
</dbReference>
<evidence type="ECO:0000256" key="4">
    <source>
        <dbReference type="ARBA" id="ARBA00022827"/>
    </source>
</evidence>
<keyword evidence="6" id="KW-0496">Mitochondrion</keyword>
<sequence length="179" mass="20537">MPEPIESKEAVTPSNTSKPEVGLTGRKIIYDKDGKPCRSCNSLLDFQFATGGIKGIGATKKEKYNPYPKDIPADVEVLGKSSWTLLHSIAAKYPEKPDTKRQQDLKQFLTLFGSFYPCWFCGEDFEKYIKKHEPKVETQDSFGKWLCEAHNEVNVKLGKPKFDCNLWKKRWKDGWEEDP</sequence>
<dbReference type="FunCoup" id="A3LQW1">
    <property type="interactions" value="466"/>
</dbReference>
<feature type="region of interest" description="Disordered" evidence="9">
    <location>
        <begin position="1"/>
        <end position="23"/>
    </location>
</feature>
<dbReference type="GO" id="GO:0160203">
    <property type="term" value="P:mitochondrial disulfide relay system"/>
    <property type="evidence" value="ECO:0007669"/>
    <property type="project" value="EnsemblFungi"/>
</dbReference>
<evidence type="ECO:0000256" key="8">
    <source>
        <dbReference type="RuleBase" id="RU371123"/>
    </source>
</evidence>
<dbReference type="InterPro" id="IPR017905">
    <property type="entry name" value="ERV/ALR_sulphydryl_oxidase"/>
</dbReference>
<dbReference type="HOGENOM" id="CLU_070631_1_0_1"/>
<evidence type="ECO:0000256" key="9">
    <source>
        <dbReference type="SAM" id="MobiDB-lite"/>
    </source>
</evidence>
<dbReference type="Gene3D" id="4.10.320.60">
    <property type="match status" value="1"/>
</dbReference>
<dbReference type="EC" id="1.8.3.2" evidence="8"/>
<keyword evidence="7" id="KW-1015">Disulfide bond</keyword>
<feature type="domain" description="ERV/ALR sulfhydryl oxidase" evidence="10">
    <location>
        <begin position="71"/>
        <end position="171"/>
    </location>
</feature>
<keyword evidence="3 8" id="KW-0285">Flavoprotein</keyword>